<accession>A0AAV2YPP2</accession>
<feature type="region of interest" description="Disordered" evidence="3">
    <location>
        <begin position="416"/>
        <end position="460"/>
    </location>
</feature>
<dbReference type="FunFam" id="2.20.70.30:FF:000001">
    <property type="entry name" value="Transcription factor BTF3 homolog"/>
    <property type="match status" value="1"/>
</dbReference>
<name>A0AAV2YPP2_9STRA</name>
<feature type="region of interest" description="Disordered" evidence="3">
    <location>
        <begin position="632"/>
        <end position="658"/>
    </location>
</feature>
<evidence type="ECO:0000259" key="4">
    <source>
        <dbReference type="PROSITE" id="PS51151"/>
    </source>
</evidence>
<feature type="compositionally biased region" description="Acidic residues" evidence="3">
    <location>
        <begin position="637"/>
        <end position="652"/>
    </location>
</feature>
<comment type="caution">
    <text evidence="5">The sequence shown here is derived from an EMBL/GenBank/DDBJ whole genome shotgun (WGS) entry which is preliminary data.</text>
</comment>
<feature type="compositionally biased region" description="Basic residues" evidence="3">
    <location>
        <begin position="61"/>
        <end position="71"/>
    </location>
</feature>
<keyword evidence="6" id="KW-1185">Reference proteome</keyword>
<dbReference type="CDD" id="cd22055">
    <property type="entry name" value="NAC_BTF3"/>
    <property type="match status" value="1"/>
</dbReference>
<protein>
    <recommendedName>
        <fullName evidence="2">Nascent polypeptide-associated complex subunit beta</fullName>
    </recommendedName>
</protein>
<feature type="non-terminal residue" evidence="5">
    <location>
        <position position="1"/>
    </location>
</feature>
<feature type="compositionally biased region" description="Basic and acidic residues" evidence="3">
    <location>
        <begin position="72"/>
        <end position="84"/>
    </location>
</feature>
<dbReference type="PROSITE" id="PS51151">
    <property type="entry name" value="NAC_AB"/>
    <property type="match status" value="1"/>
</dbReference>
<evidence type="ECO:0000256" key="2">
    <source>
        <dbReference type="RuleBase" id="RU361272"/>
    </source>
</evidence>
<feature type="domain" description="NAC-A/B" evidence="4">
    <location>
        <begin position="537"/>
        <end position="602"/>
    </location>
</feature>
<comment type="similarity">
    <text evidence="1 2">Belongs to the NAC-beta family.</text>
</comment>
<dbReference type="InterPro" id="IPR002715">
    <property type="entry name" value="Nas_poly-pep-assoc_cplx_dom"/>
</dbReference>
<dbReference type="Proteomes" id="UP001146120">
    <property type="component" value="Unassembled WGS sequence"/>
</dbReference>
<gene>
    <name evidence="5" type="ORF">N0F65_009266</name>
</gene>
<evidence type="ECO:0000313" key="6">
    <source>
        <dbReference type="Proteomes" id="UP001146120"/>
    </source>
</evidence>
<dbReference type="Gene3D" id="2.20.70.30">
    <property type="entry name" value="Nascent polypeptide-associated complex domain"/>
    <property type="match status" value="1"/>
</dbReference>
<dbReference type="Pfam" id="PF07808">
    <property type="entry name" value="RED_N"/>
    <property type="match status" value="1"/>
</dbReference>
<evidence type="ECO:0000256" key="3">
    <source>
        <dbReference type="SAM" id="MobiDB-lite"/>
    </source>
</evidence>
<evidence type="ECO:0000313" key="5">
    <source>
        <dbReference type="EMBL" id="DAZ95965.1"/>
    </source>
</evidence>
<comment type="subunit">
    <text evidence="2">Part of the nascent polypeptide-associated complex (NAC).</text>
</comment>
<reference evidence="5" key="2">
    <citation type="journal article" date="2023" name="Microbiol Resour">
        <title>Decontamination and Annotation of the Draft Genome Sequence of the Oomycete Lagenidium giganteum ARSEF 373.</title>
        <authorList>
            <person name="Morgan W.R."/>
            <person name="Tartar A."/>
        </authorList>
    </citation>
    <scope>NUCLEOTIDE SEQUENCE</scope>
    <source>
        <strain evidence="5">ARSEF 373</strain>
    </source>
</reference>
<evidence type="ECO:0000256" key="1">
    <source>
        <dbReference type="ARBA" id="ARBA00005296"/>
    </source>
</evidence>
<organism evidence="5 6">
    <name type="scientific">Lagenidium giganteum</name>
    <dbReference type="NCBI Taxonomy" id="4803"/>
    <lineage>
        <taxon>Eukaryota</taxon>
        <taxon>Sar</taxon>
        <taxon>Stramenopiles</taxon>
        <taxon>Oomycota</taxon>
        <taxon>Peronosporomycetes</taxon>
        <taxon>Pythiales</taxon>
        <taxon>Pythiaceae</taxon>
    </lineage>
</organism>
<keyword evidence="2" id="KW-0804">Transcription</keyword>
<proteinExistence type="inferred from homology"/>
<dbReference type="EMBL" id="DAKRPA010000182">
    <property type="protein sequence ID" value="DAZ95965.1"/>
    <property type="molecule type" value="Genomic_DNA"/>
</dbReference>
<keyword evidence="2" id="KW-0805">Transcription regulation</keyword>
<feature type="region of interest" description="Disordered" evidence="3">
    <location>
        <begin position="1"/>
        <end position="96"/>
    </location>
</feature>
<dbReference type="InterPro" id="IPR038187">
    <property type="entry name" value="NAC_A/B_dom_sf"/>
</dbReference>
<sequence length="658" mass="72413">KPYIATTLFQRSSDAGTEAMNQDDFRRLLANSDGQGGSSRRRGIGGGRNGGEQESLDIRKLCAKKPKKNKNKKEGQAADDRPARSADVPVQPQYRDRAAERRQGLRGDMINADEFAHLDAEQTKYLGGDMEHTHLVKGLDFSLLAQLKHEKEKLMQAKAAALQQQETQAEQPAEKKTLEFKSRMARMVYHHSCQATQKERRKLQPPRSTASELFLPGRMYYTFKLTDEGFDSVPTIVQQSKEDWPETDTAIVSGMVSDLVISRVRDAVARRKLKKKQKQDNATAEAEESKANASVENENNTKLVADDSDDEDIFPDAGAYVPIGLREENEPAKPNTAVLAQGKGYFANLSASIAAAESAEKQREREAEEAWKTNLKTAMAAQARAEKEHEMKAKAKAAKLAEDEYSECFPEYQAAGAAYDSEDDEDKKRKKDAAADGDEKDNDTAAGHRKKQKRSNKLEADLQKITKRMDDKSAPLPAASSLMTGWMTDGATSWIAQKMADEIALARERLAAKFGDVRTGGKGTVRRKTKAVRRTATADDKKLGATLKKLGVTNIPGVEEVNLFKADGQVIHFVNPKVQASIASNTYAVSGHNQTKSLQELLPGIINQLGPDNLANLKQIAESYTAAQKNAKAAAAAEDDDDDVPDLVDNFEDVSKQD</sequence>
<dbReference type="InterPro" id="IPR012916">
    <property type="entry name" value="RED_N"/>
</dbReference>
<reference evidence="5" key="1">
    <citation type="submission" date="2022-11" db="EMBL/GenBank/DDBJ databases">
        <authorList>
            <person name="Morgan W.R."/>
            <person name="Tartar A."/>
        </authorList>
    </citation>
    <scope>NUCLEOTIDE SEQUENCE</scope>
    <source>
        <strain evidence="5">ARSEF 373</strain>
    </source>
</reference>
<dbReference type="PANTHER" id="PTHR10351">
    <property type="entry name" value="TRANSCRIPTION FACTOR BTF3 FAMILY MEMBER"/>
    <property type="match status" value="1"/>
</dbReference>
<dbReference type="Pfam" id="PF01849">
    <property type="entry name" value="NAC"/>
    <property type="match status" value="1"/>
</dbReference>
<dbReference type="InterPro" id="IPR039370">
    <property type="entry name" value="BTF3"/>
</dbReference>
<feature type="region of interest" description="Disordered" evidence="3">
    <location>
        <begin position="271"/>
        <end position="299"/>
    </location>
</feature>
<dbReference type="AlphaFoldDB" id="A0AAV2YPP2"/>
<dbReference type="SMART" id="SM01407">
    <property type="entry name" value="NAC"/>
    <property type="match status" value="1"/>
</dbReference>